<name>A0ABQ9XHC5_9EUKA</name>
<gene>
    <name evidence="5" type="ORF">BLNAU_13218</name>
</gene>
<feature type="compositionally biased region" description="Basic and acidic residues" evidence="4">
    <location>
        <begin position="529"/>
        <end position="541"/>
    </location>
</feature>
<feature type="region of interest" description="Disordered" evidence="4">
    <location>
        <begin position="1512"/>
        <end position="1534"/>
    </location>
</feature>
<dbReference type="InterPro" id="IPR050459">
    <property type="entry name" value="WD_repeat_RBAP46/RBAP48/MSI1"/>
</dbReference>
<keyword evidence="1 3" id="KW-0853">WD repeat</keyword>
<feature type="compositionally biased region" description="Basic and acidic residues" evidence="4">
    <location>
        <begin position="1512"/>
        <end position="1524"/>
    </location>
</feature>
<accession>A0ABQ9XHC5</accession>
<feature type="region of interest" description="Disordered" evidence="4">
    <location>
        <begin position="94"/>
        <end position="117"/>
    </location>
</feature>
<keyword evidence="2" id="KW-0677">Repeat</keyword>
<dbReference type="InterPro" id="IPR015943">
    <property type="entry name" value="WD40/YVTN_repeat-like_dom_sf"/>
</dbReference>
<comment type="caution">
    <text evidence="5">The sequence shown here is derived from an EMBL/GenBank/DDBJ whole genome shotgun (WGS) entry which is preliminary data.</text>
</comment>
<dbReference type="InterPro" id="IPR036322">
    <property type="entry name" value="WD40_repeat_dom_sf"/>
</dbReference>
<protein>
    <submittedName>
        <fullName evidence="5">Uncharacterized protein</fullName>
    </submittedName>
</protein>
<feature type="region of interest" description="Disordered" evidence="4">
    <location>
        <begin position="529"/>
        <end position="548"/>
    </location>
</feature>
<feature type="region of interest" description="Disordered" evidence="4">
    <location>
        <begin position="1317"/>
        <end position="1355"/>
    </location>
</feature>
<proteinExistence type="predicted"/>
<evidence type="ECO:0000313" key="5">
    <source>
        <dbReference type="EMBL" id="KAK2951848.1"/>
    </source>
</evidence>
<evidence type="ECO:0000256" key="1">
    <source>
        <dbReference type="ARBA" id="ARBA00022574"/>
    </source>
</evidence>
<sequence>MQEPSPLKLLEHKLYREITLLLSSSEFSTSIDFKALTKHLEAKISQSLFYHQDLVQGIVQKLRNERSDNSSPDKSETQDEIIFQSTTPRLACVYTSDSANSPPSQRKRRSDVETNTNLPSDRAIQAEIIRILEEDSSSSAISLKNLRRKQLIEETAMRLRGVSLVTIMKIRHSQHLIQWSIMKLRTLAYRNYTTFRSFSPVPLVPAECEADSYQDFTAPPVVRTLFPPNQTVAQSLQLNGSIGASGQPLDASYLSISPIRGIDINPVDASKFVVAKEDCAHIYDHVYQKGSVQTEECSCELTSIMHRPTSAFEIAAGGINGIIRLFDVRVKENLRISFTADTNTKPYSAVKVWGLRNAHSSGIQSVAWHRYIDYWLASTGTDGIVHIWDLRAGSPKTPVFSLNCLPSLSSTCPYITHLSWSTAFPDLLAASSPDRAFMISFTDSSSPYHIPVEWDFSESPYLPNVGAKFITSPSPTFVSCCGDKTIRATTLTEAFLNVTIPNILSFDSDPTLFDTTVTQEMIEMQMKRLKQEKQSTRDNEKRQRKKKLTHITDGRKTIKIDHHTVSELDELADSFSKPPFDCVFEETLSECYGIIPATFRKFGKVVSVSADHHDDPDSRHLPSRDNVLIASRMAQMTSDALSTINEAQSASRQIWQGQRLTPPPENLSFRSSMNAQKSHSPSSSFRIDTPHSSMSANTPHPSQRPYSVVRTRKDIQQESNVTQAVFTLLTCPLFADQIRELVLLLRQKNFSTFFHDAIVVLQETTDFREVMATRMVLALFTPVSTSQLVDLPFSYIMNLLSFRMCDQYPYSLSSNTLNFDSKTVTTQYKQVRNIKRQSAKMDKTTPKMLQRMPSRAVLLPVYMTNSQSSPLSPKTVSLSSRAKEKIAAKQKLMEERRKVKESETMLVSQSLSLPQFTFIDFIFNITTFTFIHLVETAYLCHLSLKVFSELKSPLLSHMFQDHQYLVWLAEGNRSHEWVDNTPPVNGITLDNMILIGSREDPNKTELSDDAKKVASRFCPSVFFDLLNQIKKTDESLFFEWILTLCRFFWQQSLHVEQSVTTIVRLALDPLLVVRCDSDPIFQSLPPPHIVTGLSEIANSGLGIPAAPPLLATTTDGIAAFPSPEFTPVDDEDPFGENSVPLFIPPPPPLILNKVSTQVVQGGNIPPPPRLPSDLSSIPTPPPLPLDAAKELEVNDPTSLIRKTLYSTSPIQFIQEINILARMSSAQPPSTKQIALLYPHLPLTICCGIVTGILESLVQIRKTPVALVGCLIVKKRLEKCDPVPTYSAHLVRFFEETVCSSLLSQAIDLVGELTHRDLDEKETAQDDDDDDDDRRGHDQTSSFMDMQGDRSSFNSPVGIMRSQGFTTNNRMSMRLGGGLNEMVSPISTQPPTMRARTFRGVAQQMITSKQTKDPLEMTKQRCSMLQDLSQLYLILNPLPEALKTLPAFLRRLLASIRAIANQNYTASLIAGQMAEEIDKTTDYLNVLLLEGQKHASHRKEQGILGLLESRMKERDDPTFRPQKGDDQDEEEQTHTPDYYKAITREKVTEQDWNEWLKVQTEISRKKPENTQLFASQYFTDYYTYVAVSKTPKRTIIDVESFLNVRASDFHTLPECLSPDYDATGAESAPELTIDLEPFTINGHVTIIEYIVDRLTNCSGFLRRKD</sequence>
<evidence type="ECO:0000256" key="2">
    <source>
        <dbReference type="ARBA" id="ARBA00022737"/>
    </source>
</evidence>
<evidence type="ECO:0000256" key="4">
    <source>
        <dbReference type="SAM" id="MobiDB-lite"/>
    </source>
</evidence>
<dbReference type="SUPFAM" id="SSF50978">
    <property type="entry name" value="WD40 repeat-like"/>
    <property type="match status" value="1"/>
</dbReference>
<evidence type="ECO:0000256" key="3">
    <source>
        <dbReference type="PROSITE-ProRule" id="PRU00221"/>
    </source>
</evidence>
<dbReference type="Proteomes" id="UP001281761">
    <property type="component" value="Unassembled WGS sequence"/>
</dbReference>
<dbReference type="SMART" id="SM00320">
    <property type="entry name" value="WD40"/>
    <property type="match status" value="4"/>
</dbReference>
<feature type="region of interest" description="Disordered" evidence="4">
    <location>
        <begin position="652"/>
        <end position="706"/>
    </location>
</feature>
<keyword evidence="6" id="KW-1185">Reference proteome</keyword>
<dbReference type="PROSITE" id="PS50082">
    <property type="entry name" value="WD_REPEATS_2"/>
    <property type="match status" value="1"/>
</dbReference>
<feature type="repeat" description="WD" evidence="3">
    <location>
        <begin position="356"/>
        <end position="398"/>
    </location>
</feature>
<feature type="compositionally biased region" description="Polar residues" evidence="4">
    <location>
        <begin position="668"/>
        <end position="705"/>
    </location>
</feature>
<dbReference type="PROSITE" id="PS50294">
    <property type="entry name" value="WD_REPEATS_REGION"/>
    <property type="match status" value="1"/>
</dbReference>
<dbReference type="PROSITE" id="PS00678">
    <property type="entry name" value="WD_REPEATS_1"/>
    <property type="match status" value="1"/>
</dbReference>
<dbReference type="Gene3D" id="2.130.10.10">
    <property type="entry name" value="YVTN repeat-like/Quinoprotein amine dehydrogenase"/>
    <property type="match status" value="1"/>
</dbReference>
<evidence type="ECO:0000313" key="6">
    <source>
        <dbReference type="Proteomes" id="UP001281761"/>
    </source>
</evidence>
<feature type="compositionally biased region" description="Polar residues" evidence="4">
    <location>
        <begin position="95"/>
        <end position="104"/>
    </location>
</feature>
<dbReference type="PANTHER" id="PTHR22850">
    <property type="entry name" value="WD40 REPEAT FAMILY"/>
    <property type="match status" value="1"/>
</dbReference>
<reference evidence="5 6" key="1">
    <citation type="journal article" date="2022" name="bioRxiv">
        <title>Genomics of Preaxostyla Flagellates Illuminates Evolutionary Transitions and the Path Towards Mitochondrial Loss.</title>
        <authorList>
            <person name="Novak L.V.F."/>
            <person name="Treitli S.C."/>
            <person name="Pyrih J."/>
            <person name="Halakuc P."/>
            <person name="Pipaliya S.V."/>
            <person name="Vacek V."/>
            <person name="Brzon O."/>
            <person name="Soukal P."/>
            <person name="Eme L."/>
            <person name="Dacks J.B."/>
            <person name="Karnkowska A."/>
            <person name="Elias M."/>
            <person name="Hampl V."/>
        </authorList>
    </citation>
    <scope>NUCLEOTIDE SEQUENCE [LARGE SCALE GENOMIC DNA]</scope>
    <source>
        <strain evidence="5">NAU3</strain>
        <tissue evidence="5">Gut</tissue>
    </source>
</reference>
<dbReference type="InterPro" id="IPR001680">
    <property type="entry name" value="WD40_rpt"/>
</dbReference>
<feature type="compositionally biased region" description="Polar residues" evidence="4">
    <location>
        <begin position="1338"/>
        <end position="1354"/>
    </location>
</feature>
<organism evidence="5 6">
    <name type="scientific">Blattamonas nauphoetae</name>
    <dbReference type="NCBI Taxonomy" id="2049346"/>
    <lineage>
        <taxon>Eukaryota</taxon>
        <taxon>Metamonada</taxon>
        <taxon>Preaxostyla</taxon>
        <taxon>Oxymonadida</taxon>
        <taxon>Blattamonas</taxon>
    </lineage>
</organism>
<dbReference type="EMBL" id="JARBJD010000112">
    <property type="protein sequence ID" value="KAK2951848.1"/>
    <property type="molecule type" value="Genomic_DNA"/>
</dbReference>
<dbReference type="InterPro" id="IPR019775">
    <property type="entry name" value="WD40_repeat_CS"/>
</dbReference>